<dbReference type="EMBL" id="CAICTM010000665">
    <property type="protein sequence ID" value="CAB9514641.1"/>
    <property type="molecule type" value="Genomic_DNA"/>
</dbReference>
<dbReference type="Proteomes" id="UP001153069">
    <property type="component" value="Unassembled WGS sequence"/>
</dbReference>
<reference evidence="2" key="1">
    <citation type="submission" date="2020-06" db="EMBL/GenBank/DDBJ databases">
        <authorList>
            <consortium name="Plant Systems Biology data submission"/>
        </authorList>
    </citation>
    <scope>NUCLEOTIDE SEQUENCE</scope>
    <source>
        <strain evidence="2">D6</strain>
    </source>
</reference>
<evidence type="ECO:0000256" key="1">
    <source>
        <dbReference type="SAM" id="MobiDB-lite"/>
    </source>
</evidence>
<sequence>MHPEPHSVEKRGGDAHAPNMSISQNVPSSLLPIRDRVITFCHIGKAGGMTLRRATSLTCRLAKQQNDTPLKVQQCINRTFQPNHVLARSTQYYFHMWDVNTIELANSTSFLMALRNPVDRAISSFKFSHPGNCKREQDYDIAKRPWGCQVKMYMKKPDEVQRWMYQVCFPSAGMEEFAQNVLGPYPKNNPSHHFVHSNMTHEVQQQCRWIARQHLRGQWRQGAGPHMLYNYEYYRNTTIGKFPDKEVLGVRMEHEWEDIKALDVAMGGSGEYRHREGIHERHGSETFEASPLTTEAYHKLCCVLEREIGVYRDILDLVVNLNATAKQETLDDVQQKCGIETSWEDWGRNCRERMATDQAGLDESVNQRGIPMK</sequence>
<dbReference type="InterPro" id="IPR005331">
    <property type="entry name" value="Sulfotransferase"/>
</dbReference>
<dbReference type="InterPro" id="IPR027417">
    <property type="entry name" value="P-loop_NTPase"/>
</dbReference>
<evidence type="ECO:0000313" key="3">
    <source>
        <dbReference type="Proteomes" id="UP001153069"/>
    </source>
</evidence>
<gene>
    <name evidence="2" type="ORF">SEMRO_666_G183940.1</name>
</gene>
<organism evidence="2 3">
    <name type="scientific">Seminavis robusta</name>
    <dbReference type="NCBI Taxonomy" id="568900"/>
    <lineage>
        <taxon>Eukaryota</taxon>
        <taxon>Sar</taxon>
        <taxon>Stramenopiles</taxon>
        <taxon>Ochrophyta</taxon>
        <taxon>Bacillariophyta</taxon>
        <taxon>Bacillariophyceae</taxon>
        <taxon>Bacillariophycidae</taxon>
        <taxon>Naviculales</taxon>
        <taxon>Naviculaceae</taxon>
        <taxon>Seminavis</taxon>
    </lineage>
</organism>
<keyword evidence="3" id="KW-1185">Reference proteome</keyword>
<dbReference type="OrthoDB" id="48783at2759"/>
<comment type="caution">
    <text evidence="2">The sequence shown here is derived from an EMBL/GenBank/DDBJ whole genome shotgun (WGS) entry which is preliminary data.</text>
</comment>
<dbReference type="Pfam" id="PF03567">
    <property type="entry name" value="Sulfotransfer_2"/>
    <property type="match status" value="1"/>
</dbReference>
<feature type="compositionally biased region" description="Basic and acidic residues" evidence="1">
    <location>
        <begin position="1"/>
        <end position="14"/>
    </location>
</feature>
<dbReference type="Gene3D" id="3.40.50.300">
    <property type="entry name" value="P-loop containing nucleotide triphosphate hydrolases"/>
    <property type="match status" value="1"/>
</dbReference>
<proteinExistence type="predicted"/>
<evidence type="ECO:0000313" key="2">
    <source>
        <dbReference type="EMBL" id="CAB9514641.1"/>
    </source>
</evidence>
<dbReference type="GO" id="GO:0008146">
    <property type="term" value="F:sulfotransferase activity"/>
    <property type="evidence" value="ECO:0007669"/>
    <property type="project" value="InterPro"/>
</dbReference>
<accession>A0A9N8E4Q9</accession>
<feature type="region of interest" description="Disordered" evidence="1">
    <location>
        <begin position="1"/>
        <end position="23"/>
    </location>
</feature>
<name>A0A9N8E4Q9_9STRA</name>
<dbReference type="GO" id="GO:0016020">
    <property type="term" value="C:membrane"/>
    <property type="evidence" value="ECO:0007669"/>
    <property type="project" value="InterPro"/>
</dbReference>
<protein>
    <submittedName>
        <fullName evidence="2">Uncharacterized protein</fullName>
    </submittedName>
</protein>
<dbReference type="AlphaFoldDB" id="A0A9N8E4Q9"/>